<feature type="compositionally biased region" description="Polar residues" evidence="1">
    <location>
        <begin position="173"/>
        <end position="184"/>
    </location>
</feature>
<accession>A0A8S0PJV5</accession>
<feature type="compositionally biased region" description="Acidic residues" evidence="1">
    <location>
        <begin position="272"/>
        <end position="282"/>
    </location>
</feature>
<dbReference type="PANTHER" id="PTHR34222">
    <property type="entry name" value="GAG_PRE-INTEGRS DOMAIN-CONTAINING PROTEIN"/>
    <property type="match status" value="1"/>
</dbReference>
<feature type="region of interest" description="Disordered" evidence="1">
    <location>
        <begin position="259"/>
        <end position="282"/>
    </location>
</feature>
<dbReference type="EMBL" id="CACTIH010000110">
    <property type="protein sequence ID" value="CAA2954265.1"/>
    <property type="molecule type" value="Genomic_DNA"/>
</dbReference>
<keyword evidence="3" id="KW-1185">Reference proteome</keyword>
<dbReference type="AlphaFoldDB" id="A0A8S0PJV5"/>
<dbReference type="OrthoDB" id="912999at2759"/>
<dbReference type="Proteomes" id="UP000594638">
    <property type="component" value="Unassembled WGS sequence"/>
</dbReference>
<protein>
    <recommendedName>
        <fullName evidence="4">Retrotransposon gag domain-containing protein</fullName>
    </recommendedName>
</protein>
<evidence type="ECO:0000313" key="3">
    <source>
        <dbReference type="Proteomes" id="UP000594638"/>
    </source>
</evidence>
<name>A0A8S0PJV5_OLEEU</name>
<dbReference type="Gramene" id="OE9A071022T1">
    <property type="protein sequence ID" value="OE9A071022C1"/>
    <property type="gene ID" value="OE9A071022"/>
</dbReference>
<proteinExistence type="predicted"/>
<feature type="region of interest" description="Disordered" evidence="1">
    <location>
        <begin position="157"/>
        <end position="184"/>
    </location>
</feature>
<evidence type="ECO:0008006" key="4">
    <source>
        <dbReference type="Google" id="ProtNLM"/>
    </source>
</evidence>
<dbReference type="PANTHER" id="PTHR34222:SF99">
    <property type="entry name" value="PROTEIN, PUTATIVE-RELATED"/>
    <property type="match status" value="1"/>
</dbReference>
<evidence type="ECO:0000313" key="2">
    <source>
        <dbReference type="EMBL" id="CAA2954265.1"/>
    </source>
</evidence>
<sequence length="282" mass="32284">MVLSWILNSLSQDLANSVLYLETPSEIWIDLQERFSQGDFSHLYQLQRSIVELKQNKDSIFTNYTKMKTLWDELKICSPSTICTCGGLKYLNEKEEKIRLGQFLMGLNESYSAVRGQIMLMQPLPTIKKAYSLLCEEEKHRELVEYKGADQVHAMNVKSQPNVKQQNYDHQRQAKWTSSSSKQQGPRKQMLCTYCDGLIGFPIGHKLHGKDVQPPNRNHKATSNQTSSEPAHTTSKMPNQSLQLTSDELSQIKAFLRNDKSPPYANYTGPSFEEDDWLGETV</sequence>
<comment type="caution">
    <text evidence="2">The sequence shown here is derived from an EMBL/GenBank/DDBJ whole genome shotgun (WGS) entry which is preliminary data.</text>
</comment>
<gene>
    <name evidence="2" type="ORF">OLEA9_A071022</name>
</gene>
<feature type="compositionally biased region" description="Polar residues" evidence="1">
    <location>
        <begin position="157"/>
        <end position="166"/>
    </location>
</feature>
<evidence type="ECO:0000256" key="1">
    <source>
        <dbReference type="SAM" id="MobiDB-lite"/>
    </source>
</evidence>
<feature type="compositionally biased region" description="Polar residues" evidence="1">
    <location>
        <begin position="221"/>
        <end position="240"/>
    </location>
</feature>
<feature type="region of interest" description="Disordered" evidence="1">
    <location>
        <begin position="206"/>
        <end position="240"/>
    </location>
</feature>
<reference evidence="2 3" key="1">
    <citation type="submission" date="2019-12" db="EMBL/GenBank/DDBJ databases">
        <authorList>
            <person name="Alioto T."/>
            <person name="Alioto T."/>
            <person name="Gomez Garrido J."/>
        </authorList>
    </citation>
    <scope>NUCLEOTIDE SEQUENCE [LARGE SCALE GENOMIC DNA]</scope>
</reference>
<organism evidence="2 3">
    <name type="scientific">Olea europaea subsp. europaea</name>
    <dbReference type="NCBI Taxonomy" id="158383"/>
    <lineage>
        <taxon>Eukaryota</taxon>
        <taxon>Viridiplantae</taxon>
        <taxon>Streptophyta</taxon>
        <taxon>Embryophyta</taxon>
        <taxon>Tracheophyta</taxon>
        <taxon>Spermatophyta</taxon>
        <taxon>Magnoliopsida</taxon>
        <taxon>eudicotyledons</taxon>
        <taxon>Gunneridae</taxon>
        <taxon>Pentapetalae</taxon>
        <taxon>asterids</taxon>
        <taxon>lamiids</taxon>
        <taxon>Lamiales</taxon>
        <taxon>Oleaceae</taxon>
        <taxon>Oleeae</taxon>
        <taxon>Olea</taxon>
    </lineage>
</organism>